<feature type="transmembrane region" description="Helical" evidence="10">
    <location>
        <begin position="48"/>
        <end position="78"/>
    </location>
</feature>
<feature type="transmembrane region" description="Helical" evidence="10">
    <location>
        <begin position="12"/>
        <end position="32"/>
    </location>
</feature>
<reference evidence="12 13" key="1">
    <citation type="submission" date="2020-02" db="EMBL/GenBank/DDBJ databases">
        <title>Sequencing the genomes of 1000 actinobacteria strains.</title>
        <authorList>
            <person name="Klenk H.-P."/>
        </authorList>
    </citation>
    <scope>NUCLEOTIDE SEQUENCE [LARGE SCALE GENOMIC DNA]</scope>
    <source>
        <strain evidence="12 13">DSM 27960</strain>
    </source>
</reference>
<feature type="transmembrane region" description="Helical" evidence="10">
    <location>
        <begin position="129"/>
        <end position="152"/>
    </location>
</feature>
<feature type="transmembrane region" description="Helical" evidence="10">
    <location>
        <begin position="176"/>
        <end position="195"/>
    </location>
</feature>
<keyword evidence="8 10" id="KW-1133">Transmembrane helix</keyword>
<feature type="transmembrane region" description="Helical" evidence="10">
    <location>
        <begin position="230"/>
        <end position="251"/>
    </location>
</feature>
<keyword evidence="7" id="KW-0059">Arsenical resistance</keyword>
<keyword evidence="13" id="KW-1185">Reference proteome</keyword>
<evidence type="ECO:0000256" key="7">
    <source>
        <dbReference type="ARBA" id="ARBA00022849"/>
    </source>
</evidence>
<dbReference type="InterPro" id="IPR000802">
    <property type="entry name" value="Arsenical_pump_ArsB"/>
</dbReference>
<dbReference type="InterPro" id="IPR004680">
    <property type="entry name" value="Cit_transptr-like_dom"/>
</dbReference>
<keyword evidence="9 10" id="KW-0472">Membrane</keyword>
<feature type="transmembrane region" description="Helical" evidence="10">
    <location>
        <begin position="90"/>
        <end position="109"/>
    </location>
</feature>
<dbReference type="Proteomes" id="UP000541033">
    <property type="component" value="Unassembled WGS sequence"/>
</dbReference>
<evidence type="ECO:0000256" key="8">
    <source>
        <dbReference type="ARBA" id="ARBA00022989"/>
    </source>
</evidence>
<evidence type="ECO:0000256" key="5">
    <source>
        <dbReference type="ARBA" id="ARBA00022475"/>
    </source>
</evidence>
<name>A0A7X5TUT1_9MICO</name>
<evidence type="ECO:0000256" key="9">
    <source>
        <dbReference type="ARBA" id="ARBA00023136"/>
    </source>
</evidence>
<dbReference type="PANTHER" id="PTHR43302:SF5">
    <property type="entry name" value="TRANSPORTER ARSB-RELATED"/>
    <property type="match status" value="1"/>
</dbReference>
<evidence type="ECO:0000256" key="6">
    <source>
        <dbReference type="ARBA" id="ARBA00022692"/>
    </source>
</evidence>
<evidence type="ECO:0000313" key="13">
    <source>
        <dbReference type="Proteomes" id="UP000541033"/>
    </source>
</evidence>
<dbReference type="PRINTS" id="PR00758">
    <property type="entry name" value="ARSENICPUMP"/>
</dbReference>
<dbReference type="EMBL" id="JAAMOX010000002">
    <property type="protein sequence ID" value="NIH54758.1"/>
    <property type="molecule type" value="Genomic_DNA"/>
</dbReference>
<evidence type="ECO:0000256" key="4">
    <source>
        <dbReference type="ARBA" id="ARBA00022448"/>
    </source>
</evidence>
<feature type="transmembrane region" description="Helical" evidence="10">
    <location>
        <begin position="299"/>
        <end position="320"/>
    </location>
</feature>
<proteinExistence type="inferred from homology"/>
<feature type="transmembrane region" description="Helical" evidence="10">
    <location>
        <begin position="201"/>
        <end position="218"/>
    </location>
</feature>
<sequence length="366" mass="38243">MILEFGERVVPIFVFLIGISVVVNVGAAAGVFDRLARASLRLSRGRNWVVWVIIVLLSVLSTAFLSLDTTAVLLTPIAMAFARAARLDPLPYALTVVWLANTASLFLPVSNLTNLLAASGGVIEGTSSFIPLAIGPALASVGVTVLIAALVFRRQLSGTHSPPELEHRAGHGHPSANRAAFALSCGALLLLVVLLVTDIPYWMSSTLVAATLLLGLRATRSPLTLGLGLVPWRILGIAAVLMVLTLVVQLIGGHLLDGIRLTDSAGDAVGLAAAGLALSNGVNNLPAYLLLEPLATSPLLLIALLIGTNVGPLITPWASLANLLWHDQLRRGGEQLSWMRFALLGLLVAPLSVAAATWALIALSPS</sequence>
<feature type="domain" description="Citrate transporter-like" evidence="11">
    <location>
        <begin position="10"/>
        <end position="296"/>
    </location>
</feature>
<keyword evidence="6 10" id="KW-0812">Transmembrane</keyword>
<dbReference type="Pfam" id="PF03600">
    <property type="entry name" value="CitMHS"/>
    <property type="match status" value="1"/>
</dbReference>
<dbReference type="PANTHER" id="PTHR43302">
    <property type="entry name" value="TRANSPORTER ARSB-RELATED"/>
    <property type="match status" value="1"/>
</dbReference>
<comment type="subcellular location">
    <subcellularLocation>
        <location evidence="1">Cell membrane</location>
        <topology evidence="1">Multi-pass membrane protein</topology>
    </subcellularLocation>
</comment>
<evidence type="ECO:0000256" key="1">
    <source>
        <dbReference type="ARBA" id="ARBA00004651"/>
    </source>
</evidence>
<keyword evidence="4" id="KW-0813">Transport</keyword>
<comment type="caution">
    <text evidence="12">The sequence shown here is derived from an EMBL/GenBank/DDBJ whole genome shotgun (WGS) entry which is preliminary data.</text>
</comment>
<evidence type="ECO:0000259" key="11">
    <source>
        <dbReference type="Pfam" id="PF03600"/>
    </source>
</evidence>
<dbReference type="RefSeq" id="WP_167151289.1">
    <property type="nucleotide sequence ID" value="NZ_JAAMOX010000002.1"/>
</dbReference>
<dbReference type="GO" id="GO:0015105">
    <property type="term" value="F:arsenite transmembrane transporter activity"/>
    <property type="evidence" value="ECO:0007669"/>
    <property type="project" value="InterPro"/>
</dbReference>
<dbReference type="AlphaFoldDB" id="A0A7X5TUT1"/>
<comment type="similarity">
    <text evidence="3">Belongs to the CitM (TC 2.A.11) transporter family.</text>
</comment>
<gene>
    <name evidence="12" type="ORF">FHX76_002654</name>
</gene>
<evidence type="ECO:0000313" key="12">
    <source>
        <dbReference type="EMBL" id="NIH54758.1"/>
    </source>
</evidence>
<feature type="transmembrane region" description="Helical" evidence="10">
    <location>
        <begin position="341"/>
        <end position="363"/>
    </location>
</feature>
<evidence type="ECO:0000256" key="2">
    <source>
        <dbReference type="ARBA" id="ARBA00006433"/>
    </source>
</evidence>
<keyword evidence="5" id="KW-1003">Cell membrane</keyword>
<evidence type="ECO:0000256" key="10">
    <source>
        <dbReference type="SAM" id="Phobius"/>
    </source>
</evidence>
<dbReference type="GO" id="GO:0005886">
    <property type="term" value="C:plasma membrane"/>
    <property type="evidence" value="ECO:0007669"/>
    <property type="project" value="UniProtKB-SubCell"/>
</dbReference>
<evidence type="ECO:0000256" key="3">
    <source>
        <dbReference type="ARBA" id="ARBA00009843"/>
    </source>
</evidence>
<dbReference type="GO" id="GO:0046685">
    <property type="term" value="P:response to arsenic-containing substance"/>
    <property type="evidence" value="ECO:0007669"/>
    <property type="project" value="UniProtKB-KW"/>
</dbReference>
<comment type="similarity">
    <text evidence="2">Belongs to the ArsB family.</text>
</comment>
<protein>
    <submittedName>
        <fullName evidence="12">Na+/H+ antiporter NhaD/arsenite permease-like protein</fullName>
    </submittedName>
</protein>
<organism evidence="12 13">
    <name type="scientific">Lysinibacter cavernae</name>
    <dbReference type="NCBI Taxonomy" id="1640652"/>
    <lineage>
        <taxon>Bacteria</taxon>
        <taxon>Bacillati</taxon>
        <taxon>Actinomycetota</taxon>
        <taxon>Actinomycetes</taxon>
        <taxon>Micrococcales</taxon>
        <taxon>Microbacteriaceae</taxon>
        <taxon>Lysinibacter</taxon>
    </lineage>
</organism>
<accession>A0A7X5TUT1</accession>